<feature type="compositionally biased region" description="Low complexity" evidence="1">
    <location>
        <begin position="112"/>
        <end position="122"/>
    </location>
</feature>
<name>A0A5B0R7Q7_PUCGR</name>
<evidence type="ECO:0000313" key="3">
    <source>
        <dbReference type="Proteomes" id="UP000325313"/>
    </source>
</evidence>
<organism evidence="2 3">
    <name type="scientific">Puccinia graminis f. sp. tritici</name>
    <dbReference type="NCBI Taxonomy" id="56615"/>
    <lineage>
        <taxon>Eukaryota</taxon>
        <taxon>Fungi</taxon>
        <taxon>Dikarya</taxon>
        <taxon>Basidiomycota</taxon>
        <taxon>Pucciniomycotina</taxon>
        <taxon>Pucciniomycetes</taxon>
        <taxon>Pucciniales</taxon>
        <taxon>Pucciniaceae</taxon>
        <taxon>Puccinia</taxon>
    </lineage>
</organism>
<gene>
    <name evidence="2" type="ORF">PGTUg99_030602</name>
</gene>
<feature type="region of interest" description="Disordered" evidence="1">
    <location>
        <begin position="41"/>
        <end position="162"/>
    </location>
</feature>
<evidence type="ECO:0000256" key="1">
    <source>
        <dbReference type="SAM" id="MobiDB-lite"/>
    </source>
</evidence>
<reference evidence="2 3" key="1">
    <citation type="submission" date="2019-05" db="EMBL/GenBank/DDBJ databases">
        <title>Emergence of the Ug99 lineage of the wheat stem rust pathogen through somatic hybridization.</title>
        <authorList>
            <person name="Li F."/>
            <person name="Upadhyaya N.M."/>
            <person name="Sperschneider J."/>
            <person name="Matny O."/>
            <person name="Nguyen-Phuc H."/>
            <person name="Mago R."/>
            <person name="Raley C."/>
            <person name="Miller M.E."/>
            <person name="Silverstein K.A.T."/>
            <person name="Henningsen E."/>
            <person name="Hirsch C.D."/>
            <person name="Visser B."/>
            <person name="Pretorius Z.A."/>
            <person name="Steffenson B.J."/>
            <person name="Schwessinger B."/>
            <person name="Dodds P.N."/>
            <person name="Figueroa M."/>
        </authorList>
    </citation>
    <scope>NUCLEOTIDE SEQUENCE [LARGE SCALE GENOMIC DNA]</scope>
    <source>
        <strain evidence="2 3">Ug99</strain>
    </source>
</reference>
<dbReference type="Proteomes" id="UP000325313">
    <property type="component" value="Unassembled WGS sequence"/>
</dbReference>
<proteinExistence type="predicted"/>
<comment type="caution">
    <text evidence="2">The sequence shown here is derived from an EMBL/GenBank/DDBJ whole genome shotgun (WGS) entry which is preliminary data.</text>
</comment>
<sequence>MSIRGECGSIKLGSAAISFLIKSAAQLSTEAVNFSSPLIWARVGPHSRNETQRDSSTGNRKGPSAAGDRDSPPGPNNQRRSSVQRIGNSGGGRKADEPPPPQARRASDTGPSLGSNNSLSGSMHAPKGCAQSGGQRKPSIDKNGGGKSTLNPNAGGFQPGALSTIVSRVSYHRFLS</sequence>
<accession>A0A5B0R7Q7</accession>
<dbReference type="EMBL" id="VDEP01000238">
    <property type="protein sequence ID" value="KAA1121522.1"/>
    <property type="molecule type" value="Genomic_DNA"/>
</dbReference>
<dbReference type="AlphaFoldDB" id="A0A5B0R7Q7"/>
<protein>
    <submittedName>
        <fullName evidence="2">Uncharacterized protein</fullName>
    </submittedName>
</protein>
<evidence type="ECO:0000313" key="2">
    <source>
        <dbReference type="EMBL" id="KAA1121522.1"/>
    </source>
</evidence>
<feature type="compositionally biased region" description="Polar residues" evidence="1">
    <location>
        <begin position="76"/>
        <end position="87"/>
    </location>
</feature>